<dbReference type="OrthoDB" id="5847180at2759"/>
<dbReference type="EMBL" id="JPKZ01000445">
    <property type="protein sequence ID" value="KHN87233.1"/>
    <property type="molecule type" value="Genomic_DNA"/>
</dbReference>
<gene>
    <name evidence="2" type="ORF">Tcan_13448</name>
</gene>
<sequence>MNGAYEKDAHVTRTRATFFDFYDTCIVPPLPMAVDLASTPIFTIQSDSECQSECHAVAVKQQSDCSASSHSSYNSSSSNCTGDSLDSVSSITLSLIDAPPGPFSALDFSSEGRILCFDEKTNRIVSIDLLSNGRHYFAVPLEFEFQYYYWSHIVAIDKAMILAVLKKHKSRHFYLVTFSLLVDSAIATEITRMRTKIRSEGYQVSCQRLDDCFYFGFCNRVRSTKNEISKSNSDVKLFEEQMSAHKRNRSTDSGIDFAANSNGGDSSEIDLESVRDDDSDCKTESVLLRVKCDENGQIETQIYSIGRDRLELSFTAPKLDVERLISKGSFSSGIRTKYMTTLPSISLSDPFYYEGDAYFIDRTDPKQAFAVEAFPNPERGLVAAVQAKLRLSPAPEERRLRGVPIDCSLGIPPTEGAIWSTVQAGSNSAFVCVQDTESLLCSLWKLELEEELEPEEPVTPRHFEVPDQVVEVHSSVDGEDQRRPSPIAESPSANHRTLIRIGSDGNVLPKLLENDHAVRSPSQNSQLSSIVRCADNSITGKGTLRWIKVCEDLRLPNFKLLDNMALRIDAQKKFACVRGVKAENQQDTAMHCFVLFPLTTDGDFCSISMI</sequence>
<accession>A0A0B2W025</accession>
<dbReference type="Proteomes" id="UP000031036">
    <property type="component" value="Unassembled WGS sequence"/>
</dbReference>
<keyword evidence="3" id="KW-1185">Reference proteome</keyword>
<dbReference type="AlphaFoldDB" id="A0A0B2W025"/>
<protein>
    <submittedName>
        <fullName evidence="2">Uncharacterized protein</fullName>
    </submittedName>
</protein>
<feature type="compositionally biased region" description="Basic and acidic residues" evidence="1">
    <location>
        <begin position="474"/>
        <end position="483"/>
    </location>
</feature>
<organism evidence="2 3">
    <name type="scientific">Toxocara canis</name>
    <name type="common">Canine roundworm</name>
    <dbReference type="NCBI Taxonomy" id="6265"/>
    <lineage>
        <taxon>Eukaryota</taxon>
        <taxon>Metazoa</taxon>
        <taxon>Ecdysozoa</taxon>
        <taxon>Nematoda</taxon>
        <taxon>Chromadorea</taxon>
        <taxon>Rhabditida</taxon>
        <taxon>Spirurina</taxon>
        <taxon>Ascaridomorpha</taxon>
        <taxon>Ascaridoidea</taxon>
        <taxon>Toxocaridae</taxon>
        <taxon>Toxocara</taxon>
    </lineage>
</organism>
<evidence type="ECO:0000313" key="3">
    <source>
        <dbReference type="Proteomes" id="UP000031036"/>
    </source>
</evidence>
<proteinExistence type="predicted"/>
<name>A0A0B2W025_TOXCA</name>
<feature type="region of interest" description="Disordered" evidence="1">
    <location>
        <begin position="249"/>
        <end position="274"/>
    </location>
</feature>
<comment type="caution">
    <text evidence="2">The sequence shown here is derived from an EMBL/GenBank/DDBJ whole genome shotgun (WGS) entry which is preliminary data.</text>
</comment>
<evidence type="ECO:0000313" key="2">
    <source>
        <dbReference type="EMBL" id="KHN87233.1"/>
    </source>
</evidence>
<evidence type="ECO:0000256" key="1">
    <source>
        <dbReference type="SAM" id="MobiDB-lite"/>
    </source>
</evidence>
<feature type="region of interest" description="Disordered" evidence="1">
    <location>
        <begin position="474"/>
        <end position="494"/>
    </location>
</feature>
<reference evidence="2 3" key="1">
    <citation type="submission" date="2014-11" db="EMBL/GenBank/DDBJ databases">
        <title>Genetic blueprint of the zoonotic pathogen Toxocara canis.</title>
        <authorList>
            <person name="Zhu X.-Q."/>
            <person name="Korhonen P.K."/>
            <person name="Cai H."/>
            <person name="Young N.D."/>
            <person name="Nejsum P."/>
            <person name="von Samson-Himmelstjerna G."/>
            <person name="Boag P.R."/>
            <person name="Tan P."/>
            <person name="Li Q."/>
            <person name="Min J."/>
            <person name="Yang Y."/>
            <person name="Wang X."/>
            <person name="Fang X."/>
            <person name="Hall R.S."/>
            <person name="Hofmann A."/>
            <person name="Sternberg P.W."/>
            <person name="Jex A.R."/>
            <person name="Gasser R.B."/>
        </authorList>
    </citation>
    <scope>NUCLEOTIDE SEQUENCE [LARGE SCALE GENOMIC DNA]</scope>
    <source>
        <strain evidence="2">PN_DK_2014</strain>
    </source>
</reference>